<comment type="caution">
    <text evidence="1">The sequence shown here is derived from an EMBL/GenBank/DDBJ whole genome shotgun (WGS) entry which is preliminary data.</text>
</comment>
<name>A0A7W9WW58_9BURK</name>
<reference evidence="1 2" key="1">
    <citation type="submission" date="2020-08" db="EMBL/GenBank/DDBJ databases">
        <title>Above-ground endophytic microbial communities from plants in different locations in the United States.</title>
        <authorList>
            <person name="Frank C."/>
        </authorList>
    </citation>
    <scope>NUCLEOTIDE SEQUENCE [LARGE SCALE GENOMIC DNA]</scope>
    <source>
        <strain evidence="1 2">WP4_2_2</strain>
    </source>
</reference>
<dbReference type="Proteomes" id="UP000571554">
    <property type="component" value="Unassembled WGS sequence"/>
</dbReference>
<dbReference type="RefSeq" id="WP_183730805.1">
    <property type="nucleotide sequence ID" value="NZ_JACHBW010000023.1"/>
</dbReference>
<evidence type="ECO:0000313" key="1">
    <source>
        <dbReference type="EMBL" id="MBB6106121.1"/>
    </source>
</evidence>
<keyword evidence="2" id="KW-1185">Reference proteome</keyword>
<accession>A0A7W9WW58</accession>
<evidence type="ECO:0000313" key="2">
    <source>
        <dbReference type="Proteomes" id="UP000571554"/>
    </source>
</evidence>
<protein>
    <submittedName>
        <fullName evidence="1">Uncharacterized protein</fullName>
    </submittedName>
</protein>
<dbReference type="EMBL" id="JACHBW010000023">
    <property type="protein sequence ID" value="MBB6106121.1"/>
    <property type="molecule type" value="Genomic_DNA"/>
</dbReference>
<dbReference type="Pfam" id="PF20212">
    <property type="entry name" value="DUF6572"/>
    <property type="match status" value="1"/>
</dbReference>
<dbReference type="AlphaFoldDB" id="A0A7W9WW58"/>
<organism evidence="1 2">
    <name type="scientific">Paraburkholderia bannensis</name>
    <dbReference type="NCBI Taxonomy" id="765414"/>
    <lineage>
        <taxon>Bacteria</taxon>
        <taxon>Pseudomonadati</taxon>
        <taxon>Pseudomonadota</taxon>
        <taxon>Betaproteobacteria</taxon>
        <taxon>Burkholderiales</taxon>
        <taxon>Burkholderiaceae</taxon>
        <taxon>Paraburkholderia</taxon>
    </lineage>
</organism>
<sequence>MTISETNVVDVIGIDAPNGIARLGISDHLEWDQAEQDHLALLQDKINTYLVYLESGQVYENNPNTRDCKFVIEIVSKYDLSPRALDFFREARAIVLGAGFELAYRVPPSGESSRTNDTH</sequence>
<gene>
    <name evidence="1" type="ORF">F4827_005992</name>
</gene>
<proteinExistence type="predicted"/>
<dbReference type="InterPro" id="IPR046702">
    <property type="entry name" value="DUF6572"/>
</dbReference>